<dbReference type="SUPFAM" id="SSF56784">
    <property type="entry name" value="HAD-like"/>
    <property type="match status" value="1"/>
</dbReference>
<dbReference type="InterPro" id="IPR023214">
    <property type="entry name" value="HAD_sf"/>
</dbReference>
<protein>
    <submittedName>
        <fullName evidence="1">Cof-like hydrolase</fullName>
    </submittedName>
</protein>
<proteinExistence type="predicted"/>
<dbReference type="Gene3D" id="3.40.50.1000">
    <property type="entry name" value="HAD superfamily/HAD-like"/>
    <property type="match status" value="1"/>
</dbReference>
<dbReference type="eggNOG" id="COG0561">
    <property type="taxonomic scope" value="Bacteria"/>
</dbReference>
<dbReference type="PANTHER" id="PTHR10000:SF25">
    <property type="entry name" value="PHOSPHATASE YKRA-RELATED"/>
    <property type="match status" value="1"/>
</dbReference>
<dbReference type="Proteomes" id="UP000004910">
    <property type="component" value="Unassembled WGS sequence"/>
</dbReference>
<keyword evidence="2" id="KW-1185">Reference proteome</keyword>
<dbReference type="PANTHER" id="PTHR10000">
    <property type="entry name" value="PHOSPHOSERINE PHOSPHATASE"/>
    <property type="match status" value="1"/>
</dbReference>
<reference evidence="1" key="2">
    <citation type="submission" date="2014-06" db="EMBL/GenBank/DDBJ databases">
        <title>Draft genome sequence of Clostridium spiroforme (DSM 1552).</title>
        <authorList>
            <person name="Sudarsanam P."/>
            <person name="Ley R."/>
            <person name="Guruge J."/>
            <person name="Turnbaugh P.J."/>
            <person name="Mahowald M."/>
            <person name="Liep D."/>
            <person name="Gordon J."/>
        </authorList>
    </citation>
    <scope>NUCLEOTIDE SEQUENCE</scope>
    <source>
        <strain evidence="1">DSM 1552</strain>
    </source>
</reference>
<dbReference type="EMBL" id="ABIK02000004">
    <property type="protein sequence ID" value="EDS75903.1"/>
    <property type="molecule type" value="Genomic_DNA"/>
</dbReference>
<dbReference type="GO" id="GO:0000287">
    <property type="term" value="F:magnesium ion binding"/>
    <property type="evidence" value="ECO:0007669"/>
    <property type="project" value="TreeGrafter"/>
</dbReference>
<dbReference type="GO" id="GO:0016791">
    <property type="term" value="F:phosphatase activity"/>
    <property type="evidence" value="ECO:0007669"/>
    <property type="project" value="TreeGrafter"/>
</dbReference>
<dbReference type="InterPro" id="IPR006379">
    <property type="entry name" value="HAD-SF_hydro_IIB"/>
</dbReference>
<dbReference type="Gene3D" id="3.30.1240.10">
    <property type="match status" value="1"/>
</dbReference>
<sequence length="264" mass="29574">MGVYTMNDIKIIFFDIDGTLIDMKKKQISKKVLETLVKLKNNGIKICIATGRSPMQVPHFPNVEFDAFLTYNGSYCFNKYIDIFSNPLKKEDVYIIINNAKKIGRPLSLATKNRLAANGSDKDLDEYYGFSGNKVKVADDFDTVVNTEEVYQIMLGCYKNEYDLIMKDVKDAKIVAWWDRAIDIIPLSGGKGVAINKILDYYQLTKEEAMAFGDGNNDIEMLEAVGRGVAMKNASLELKSIADDICDDVANDGIYSYCKAIGLI</sequence>
<dbReference type="HOGENOM" id="CLU_044146_7_0_9"/>
<dbReference type="GO" id="GO:0005829">
    <property type="term" value="C:cytosol"/>
    <property type="evidence" value="ECO:0007669"/>
    <property type="project" value="TreeGrafter"/>
</dbReference>
<reference evidence="1" key="1">
    <citation type="submission" date="2008-02" db="EMBL/GenBank/DDBJ databases">
        <authorList>
            <person name="Fulton L."/>
            <person name="Clifton S."/>
            <person name="Fulton B."/>
            <person name="Xu J."/>
            <person name="Minx P."/>
            <person name="Pepin K.H."/>
            <person name="Johnson M."/>
            <person name="Thiruvilangam P."/>
            <person name="Bhonagiri V."/>
            <person name="Nash W.E."/>
            <person name="Mardis E.R."/>
            <person name="Wilson R.K."/>
        </authorList>
    </citation>
    <scope>NUCLEOTIDE SEQUENCE [LARGE SCALE GENOMIC DNA]</scope>
    <source>
        <strain evidence="1">DSM 1552</strain>
    </source>
</reference>
<dbReference type="PROSITE" id="PS01229">
    <property type="entry name" value="COF_2"/>
    <property type="match status" value="1"/>
</dbReference>
<comment type="caution">
    <text evidence="1">The sequence shown here is derived from an EMBL/GenBank/DDBJ whole genome shotgun (WGS) entry which is preliminary data.</text>
</comment>
<evidence type="ECO:0000313" key="1">
    <source>
        <dbReference type="EMBL" id="EDS75903.1"/>
    </source>
</evidence>
<dbReference type="AlphaFoldDB" id="B1BZQ6"/>
<organism evidence="1 2">
    <name type="scientific">Thomasclavelia spiroformis DSM 1552</name>
    <dbReference type="NCBI Taxonomy" id="428126"/>
    <lineage>
        <taxon>Bacteria</taxon>
        <taxon>Bacillati</taxon>
        <taxon>Bacillota</taxon>
        <taxon>Erysipelotrichia</taxon>
        <taxon>Erysipelotrichales</taxon>
        <taxon>Coprobacillaceae</taxon>
        <taxon>Thomasclavelia</taxon>
    </lineage>
</organism>
<dbReference type="SFLD" id="SFLDG01140">
    <property type="entry name" value="C2.B:_Phosphomannomutase_and_P"/>
    <property type="match status" value="1"/>
</dbReference>
<dbReference type="InterPro" id="IPR000150">
    <property type="entry name" value="Cof"/>
</dbReference>
<dbReference type="InterPro" id="IPR036412">
    <property type="entry name" value="HAD-like_sf"/>
</dbReference>
<dbReference type="STRING" id="428126.CLOSPI_00433"/>
<dbReference type="NCBIfam" id="TIGR01484">
    <property type="entry name" value="HAD-SF-IIB"/>
    <property type="match status" value="1"/>
</dbReference>
<name>B1BZQ6_9FIRM</name>
<dbReference type="NCBIfam" id="TIGR00099">
    <property type="entry name" value="Cof-subfamily"/>
    <property type="match status" value="1"/>
</dbReference>
<gene>
    <name evidence="1" type="ORF">CLOSPI_00433</name>
</gene>
<dbReference type="Pfam" id="PF08282">
    <property type="entry name" value="Hydrolase_3"/>
    <property type="match status" value="1"/>
</dbReference>
<evidence type="ECO:0000313" key="2">
    <source>
        <dbReference type="Proteomes" id="UP000004910"/>
    </source>
</evidence>
<accession>B1BZQ6</accession>
<dbReference type="SFLD" id="SFLDS00003">
    <property type="entry name" value="Haloacid_Dehalogenase"/>
    <property type="match status" value="1"/>
</dbReference>